<evidence type="ECO:0000259" key="2">
    <source>
        <dbReference type="Pfam" id="PF13622"/>
    </source>
</evidence>
<accession>A0A543P1R8</accession>
<name>A0A543P1R8_9ACTN</name>
<dbReference type="RefSeq" id="WP_142027899.1">
    <property type="nucleotide sequence ID" value="NZ_VFQE01000002.1"/>
</dbReference>
<evidence type="ECO:0000256" key="1">
    <source>
        <dbReference type="SAM" id="MobiDB-lite"/>
    </source>
</evidence>
<evidence type="ECO:0000313" key="3">
    <source>
        <dbReference type="EMBL" id="TQN38008.1"/>
    </source>
</evidence>
<dbReference type="OrthoDB" id="5182737at2"/>
<evidence type="ECO:0000313" key="4">
    <source>
        <dbReference type="Proteomes" id="UP000319865"/>
    </source>
</evidence>
<keyword evidence="4" id="KW-1185">Reference proteome</keyword>
<sequence length="330" mass="33883">MSRAPRTGESAPDHPGALEHEPDIRASAITAVARTRAHGMHFYGQILGITLSPAAGGPGSPYLAPDRAVTPGPVPPVALAAVADLAMGSAVRAAVGPGRRLGTVSMTLHHIATVVRAPVVPEARVVWLDDEQRHALARVDCTDASGALVAAGQGWFMALPVPEGVQLRLLPWELDELPPVPPLAEGDLEPQERAAVEATVRAAERASARGTSVSEELTALTWDADPPEGMARGALRIGPELINRVGHLQGGALYGIGLAAAARAVGAGSVPLEPADGSWQFLRPGDGAELAVEATVTRSGRGAAFASVTLTVDGRAVGTGHFAFRPGPQA</sequence>
<dbReference type="AlphaFoldDB" id="A0A543P1R8"/>
<dbReference type="SUPFAM" id="SSF54637">
    <property type="entry name" value="Thioesterase/thiol ester dehydrase-isomerase"/>
    <property type="match status" value="2"/>
</dbReference>
<dbReference type="InterPro" id="IPR049449">
    <property type="entry name" value="TesB_ACOT8-like_N"/>
</dbReference>
<comment type="caution">
    <text evidence="3">The sequence shown here is derived from an EMBL/GenBank/DDBJ whole genome shotgun (WGS) entry which is preliminary data.</text>
</comment>
<protein>
    <submittedName>
        <fullName evidence="3">Acyl-coenzyme A thioesterase PaaI-like protein</fullName>
    </submittedName>
</protein>
<dbReference type="Proteomes" id="UP000319865">
    <property type="component" value="Unassembled WGS sequence"/>
</dbReference>
<feature type="region of interest" description="Disordered" evidence="1">
    <location>
        <begin position="1"/>
        <end position="22"/>
    </location>
</feature>
<dbReference type="Gene3D" id="3.10.129.10">
    <property type="entry name" value="Hotdog Thioesterase"/>
    <property type="match status" value="2"/>
</dbReference>
<organism evidence="3 4">
    <name type="scientific">Blastococcus colisei</name>
    <dbReference type="NCBI Taxonomy" id="1564162"/>
    <lineage>
        <taxon>Bacteria</taxon>
        <taxon>Bacillati</taxon>
        <taxon>Actinomycetota</taxon>
        <taxon>Actinomycetes</taxon>
        <taxon>Geodermatophilales</taxon>
        <taxon>Geodermatophilaceae</taxon>
        <taxon>Blastococcus</taxon>
    </lineage>
</organism>
<dbReference type="EMBL" id="VFQE01000002">
    <property type="protein sequence ID" value="TQN38008.1"/>
    <property type="molecule type" value="Genomic_DNA"/>
</dbReference>
<reference evidence="3 4" key="1">
    <citation type="submission" date="2019-06" db="EMBL/GenBank/DDBJ databases">
        <title>Sequencing the genomes of 1000 actinobacteria strains.</title>
        <authorList>
            <person name="Klenk H.-P."/>
        </authorList>
    </citation>
    <scope>NUCLEOTIDE SEQUENCE [LARGE SCALE GENOMIC DNA]</scope>
    <source>
        <strain evidence="3 4">DSM 46837</strain>
    </source>
</reference>
<gene>
    <name evidence="3" type="ORF">FHU33_4688</name>
</gene>
<dbReference type="Pfam" id="PF13622">
    <property type="entry name" value="4HBT_3"/>
    <property type="match status" value="1"/>
</dbReference>
<feature type="domain" description="Acyl-CoA thioesterase-like N-terminal HotDog" evidence="2">
    <location>
        <begin position="244"/>
        <end position="319"/>
    </location>
</feature>
<dbReference type="InterPro" id="IPR029069">
    <property type="entry name" value="HotDog_dom_sf"/>
</dbReference>
<proteinExistence type="predicted"/>